<sequence>MLNRSCIEKAGKRATQPWTQRDNPQERPDEKKKQCMSYSVREDIQLAATRVMTFPFTFSPPANLDEYILVVEGKCVTHGVQERAEPSKFYEHQSIKSIRNLGYGNRRAKAGERGESTEKEKDEKKSLSSHPHYVNEHLAKSHHCPCSHPRVNRVSNPNPSITQRQPTGDREGRKKTPSLTESAVRSQEELSTHLNQELHRPIHTRLRKGDEDKEERGEGMRDEQKESDAQKVKGIGGDVQNRGIHPDDYIAGPQSSQDLSMKWINGPKLVLISHPGRHRGDKSTKVHSPLSNKWKWITT</sequence>
<feature type="compositionally biased region" description="Polar residues" evidence="1">
    <location>
        <begin position="153"/>
        <end position="166"/>
    </location>
</feature>
<accession>A0A4Z2IHB3</accession>
<feature type="compositionally biased region" description="Basic and acidic residues" evidence="1">
    <location>
        <begin position="186"/>
        <end position="200"/>
    </location>
</feature>
<reference evidence="2 3" key="1">
    <citation type="submission" date="2019-03" db="EMBL/GenBank/DDBJ databases">
        <title>First draft genome of Liparis tanakae, snailfish: a comprehensive survey of snailfish specific genes.</title>
        <authorList>
            <person name="Kim W."/>
            <person name="Song I."/>
            <person name="Jeong J.-H."/>
            <person name="Kim D."/>
            <person name="Kim S."/>
            <person name="Ryu S."/>
            <person name="Song J.Y."/>
            <person name="Lee S.K."/>
        </authorList>
    </citation>
    <scope>NUCLEOTIDE SEQUENCE [LARGE SCALE GENOMIC DNA]</scope>
    <source>
        <tissue evidence="2">Muscle</tissue>
    </source>
</reference>
<feature type="region of interest" description="Disordered" evidence="1">
    <location>
        <begin position="101"/>
        <end position="244"/>
    </location>
</feature>
<evidence type="ECO:0000313" key="3">
    <source>
        <dbReference type="Proteomes" id="UP000314294"/>
    </source>
</evidence>
<keyword evidence="3" id="KW-1185">Reference proteome</keyword>
<feature type="compositionally biased region" description="Basic and acidic residues" evidence="1">
    <location>
        <begin position="23"/>
        <end position="33"/>
    </location>
</feature>
<dbReference type="Proteomes" id="UP000314294">
    <property type="component" value="Unassembled WGS sequence"/>
</dbReference>
<feature type="compositionally biased region" description="Basic and acidic residues" evidence="1">
    <location>
        <begin position="207"/>
        <end position="231"/>
    </location>
</feature>
<gene>
    <name evidence="2" type="ORF">EYF80_012373</name>
</gene>
<proteinExistence type="predicted"/>
<evidence type="ECO:0000256" key="1">
    <source>
        <dbReference type="SAM" id="MobiDB-lite"/>
    </source>
</evidence>
<feature type="compositionally biased region" description="Basic and acidic residues" evidence="1">
    <location>
        <begin position="109"/>
        <end position="126"/>
    </location>
</feature>
<name>A0A4Z2IHB3_9TELE</name>
<protein>
    <submittedName>
        <fullName evidence="2">Uncharacterized protein</fullName>
    </submittedName>
</protein>
<evidence type="ECO:0000313" key="2">
    <source>
        <dbReference type="EMBL" id="TNN77409.1"/>
    </source>
</evidence>
<organism evidence="2 3">
    <name type="scientific">Liparis tanakae</name>
    <name type="common">Tanaka's snailfish</name>
    <dbReference type="NCBI Taxonomy" id="230148"/>
    <lineage>
        <taxon>Eukaryota</taxon>
        <taxon>Metazoa</taxon>
        <taxon>Chordata</taxon>
        <taxon>Craniata</taxon>
        <taxon>Vertebrata</taxon>
        <taxon>Euteleostomi</taxon>
        <taxon>Actinopterygii</taxon>
        <taxon>Neopterygii</taxon>
        <taxon>Teleostei</taxon>
        <taxon>Neoteleostei</taxon>
        <taxon>Acanthomorphata</taxon>
        <taxon>Eupercaria</taxon>
        <taxon>Perciformes</taxon>
        <taxon>Cottioidei</taxon>
        <taxon>Cottales</taxon>
        <taxon>Liparidae</taxon>
        <taxon>Liparis</taxon>
    </lineage>
</organism>
<feature type="compositionally biased region" description="Basic and acidic residues" evidence="1">
    <location>
        <begin position="1"/>
        <end position="11"/>
    </location>
</feature>
<dbReference type="AlphaFoldDB" id="A0A4Z2IHB3"/>
<comment type="caution">
    <text evidence="2">The sequence shown here is derived from an EMBL/GenBank/DDBJ whole genome shotgun (WGS) entry which is preliminary data.</text>
</comment>
<dbReference type="EMBL" id="SRLO01000083">
    <property type="protein sequence ID" value="TNN77409.1"/>
    <property type="molecule type" value="Genomic_DNA"/>
</dbReference>
<feature type="region of interest" description="Disordered" evidence="1">
    <location>
        <begin position="1"/>
        <end position="34"/>
    </location>
</feature>